<dbReference type="InterPro" id="IPR001789">
    <property type="entry name" value="Sig_transdc_resp-reg_receiver"/>
</dbReference>
<dbReference type="GO" id="GO:0000160">
    <property type="term" value="P:phosphorelay signal transduction system"/>
    <property type="evidence" value="ECO:0007669"/>
    <property type="project" value="InterPro"/>
</dbReference>
<dbReference type="EMBL" id="CP002191">
    <property type="protein sequence ID" value="AFD25232.1"/>
    <property type="molecule type" value="Genomic_DNA"/>
</dbReference>
<dbReference type="InterPro" id="IPR052893">
    <property type="entry name" value="TCS_response_regulator"/>
</dbReference>
<protein>
    <submittedName>
        <fullName evidence="3">Response regulator</fullName>
    </submittedName>
</protein>
<dbReference type="SMART" id="SM00448">
    <property type="entry name" value="REC"/>
    <property type="match status" value="1"/>
</dbReference>
<dbReference type="Pfam" id="PF00072">
    <property type="entry name" value="Response_reg"/>
    <property type="match status" value="1"/>
</dbReference>
<proteinExistence type="predicted"/>
<evidence type="ECO:0000313" key="4">
    <source>
        <dbReference type="Proteomes" id="UP000007575"/>
    </source>
</evidence>
<dbReference type="PATRIC" id="fig|745776.4.peg.1344"/>
<dbReference type="CDD" id="cd17557">
    <property type="entry name" value="REC_Rcp-like"/>
    <property type="match status" value="1"/>
</dbReference>
<keyword evidence="1" id="KW-0597">Phosphoprotein</keyword>
<dbReference type="PROSITE" id="PS50110">
    <property type="entry name" value="RESPONSE_REGULATORY"/>
    <property type="match status" value="1"/>
</dbReference>
<dbReference type="Gene3D" id="3.40.50.2300">
    <property type="match status" value="1"/>
</dbReference>
<evidence type="ECO:0000259" key="2">
    <source>
        <dbReference type="PROSITE" id="PS50110"/>
    </source>
</evidence>
<dbReference type="KEGG" id="dgo:DGo_CA1305"/>
<feature type="domain" description="Response regulatory" evidence="2">
    <location>
        <begin position="1"/>
        <end position="120"/>
    </location>
</feature>
<gene>
    <name evidence="3" type="ordered locus">DGo_CA1305</name>
</gene>
<dbReference type="eggNOG" id="COG0784">
    <property type="taxonomic scope" value="Bacteria"/>
</dbReference>
<dbReference type="HOGENOM" id="CLU_000445_69_17_0"/>
<dbReference type="InterPro" id="IPR011006">
    <property type="entry name" value="CheY-like_superfamily"/>
</dbReference>
<dbReference type="SUPFAM" id="SSF52172">
    <property type="entry name" value="CheY-like"/>
    <property type="match status" value="1"/>
</dbReference>
<dbReference type="AlphaFoldDB" id="H8GSF9"/>
<sequence>MLLVDDNPADLLLAQEVFQDHPDVQLTTFQRGAEALNYLQHHEGRLPDVILLDISMPGMTGFELLEKIKRDDVLLHIPVVMLTTSAHPGDVEQAYTLHANSYLVKSESFPDFMGQVDSFVSYWQQNRLLHRNHQPG</sequence>
<accession>H8GSF9</accession>
<evidence type="ECO:0000256" key="1">
    <source>
        <dbReference type="PROSITE-ProRule" id="PRU00169"/>
    </source>
</evidence>
<feature type="modified residue" description="4-aspartylphosphate" evidence="1">
    <location>
        <position position="53"/>
    </location>
</feature>
<dbReference type="PANTHER" id="PTHR44520">
    <property type="entry name" value="RESPONSE REGULATOR RCP1-RELATED"/>
    <property type="match status" value="1"/>
</dbReference>
<dbReference type="STRING" id="745776.DGo_CA1305"/>
<evidence type="ECO:0000313" key="3">
    <source>
        <dbReference type="EMBL" id="AFD25232.1"/>
    </source>
</evidence>
<dbReference type="PANTHER" id="PTHR44520:SF2">
    <property type="entry name" value="RESPONSE REGULATOR RCP1"/>
    <property type="match status" value="1"/>
</dbReference>
<dbReference type="Proteomes" id="UP000007575">
    <property type="component" value="Chromosome"/>
</dbReference>
<organism evidence="3 4">
    <name type="scientific">Deinococcus gobiensis (strain DSM 21396 / JCM 16679 / CGMCC 1.7299 / I-0)</name>
    <dbReference type="NCBI Taxonomy" id="745776"/>
    <lineage>
        <taxon>Bacteria</taxon>
        <taxon>Thermotogati</taxon>
        <taxon>Deinococcota</taxon>
        <taxon>Deinococci</taxon>
        <taxon>Deinococcales</taxon>
        <taxon>Deinococcaceae</taxon>
        <taxon>Deinococcus</taxon>
    </lineage>
</organism>
<reference evidence="3 4" key="1">
    <citation type="journal article" date="2012" name="PLoS ONE">
        <title>Genome sequence and transcriptome analysis of the radioresistant bacterium Deinococcus gobiensis: insights into the extreme environmental adaptations.</title>
        <authorList>
            <person name="Yuan M."/>
            <person name="Chen M."/>
            <person name="Zhang W."/>
            <person name="Lu W."/>
            <person name="Wang J."/>
            <person name="Yang M."/>
            <person name="Zhao P."/>
            <person name="Tang R."/>
            <person name="Li X."/>
            <person name="Hao Y."/>
            <person name="Zhou Z."/>
            <person name="Zhan Y."/>
            <person name="Yu H."/>
            <person name="Teng C."/>
            <person name="Yan Y."/>
            <person name="Ping S."/>
            <person name="Wang Y."/>
            <person name="Lin M."/>
        </authorList>
    </citation>
    <scope>NUCLEOTIDE SEQUENCE [LARGE SCALE GENOMIC DNA]</scope>
    <source>
        <strain evidence="3 4">I-0</strain>
    </source>
</reference>
<name>H8GSF9_DEIGI</name>
<keyword evidence="4" id="KW-1185">Reference proteome</keyword>